<proteinExistence type="predicted"/>
<dbReference type="EMBL" id="DF967975">
    <property type="protein sequence ID" value="GAP19214.1"/>
    <property type="molecule type" value="Genomic_DNA"/>
</dbReference>
<sequence length="159" mass="17948">MYLTFLTLHNISRWLVVIFGLIAIVRAFRGWFSKRDWQAQDDKFGKFYVMFFDVQVLLGLILYFGLSAITVPAFRNFGAAMGVTATRYFLVEHLAIMLIALAVAHIGRARASKAAQAVQKHKTSAIFFTTSFVLLLAGIPWPFLQGVGRPLLRLFGLDF</sequence>
<dbReference type="OrthoDB" id="160900at2"/>
<keyword evidence="1" id="KW-0472">Membrane</keyword>
<keyword evidence="4" id="KW-1185">Reference proteome</keyword>
<reference evidence="2" key="1">
    <citation type="journal article" date="2015" name="Genome Announc.">
        <title>Draft Genome Sequences of Anaerolinea thermolimosa IMO-1, Bellilinea caldifistulae GOMI-1, Leptolinea tardivitalis YMTK-2, Levilinea saccharolytica KIBI-1, Longilinea arvoryzae KOME-1, Previously Described as Members of the Class Anaerolineae (Chloroflexi).</title>
        <authorList>
            <person name="Matsuura N."/>
            <person name="Tourlousse M.D."/>
            <person name="Ohashi A."/>
            <person name="Hugenholtz P."/>
            <person name="Sekiguchi Y."/>
        </authorList>
    </citation>
    <scope>NUCLEOTIDE SEQUENCE</scope>
    <source>
        <strain evidence="2">KIBI-1</strain>
    </source>
</reference>
<evidence type="ECO:0008006" key="5">
    <source>
        <dbReference type="Google" id="ProtNLM"/>
    </source>
</evidence>
<accession>A0A0M9U316</accession>
<dbReference type="EMBL" id="LGCM01000016">
    <property type="protein sequence ID" value="KPL88733.1"/>
    <property type="molecule type" value="Genomic_DNA"/>
</dbReference>
<gene>
    <name evidence="3" type="ORF">ADN01_03810</name>
    <name evidence="2" type="ORF">LSAC_03114</name>
</gene>
<dbReference type="Proteomes" id="UP000050501">
    <property type="component" value="Unassembled WGS sequence"/>
</dbReference>
<name>A0A0M9U316_9CHLR</name>
<feature type="transmembrane region" description="Helical" evidence="1">
    <location>
        <begin position="12"/>
        <end position="32"/>
    </location>
</feature>
<feature type="transmembrane region" description="Helical" evidence="1">
    <location>
        <begin position="86"/>
        <end position="104"/>
    </location>
</feature>
<dbReference type="RefSeq" id="WP_062419509.1">
    <property type="nucleotide sequence ID" value="NZ_BBXZ01000167.1"/>
</dbReference>
<evidence type="ECO:0000256" key="1">
    <source>
        <dbReference type="SAM" id="Phobius"/>
    </source>
</evidence>
<organism evidence="2">
    <name type="scientific">Levilinea saccharolytica</name>
    <dbReference type="NCBI Taxonomy" id="229921"/>
    <lineage>
        <taxon>Bacteria</taxon>
        <taxon>Bacillati</taxon>
        <taxon>Chloroflexota</taxon>
        <taxon>Anaerolineae</taxon>
        <taxon>Anaerolineales</taxon>
        <taxon>Anaerolineaceae</taxon>
        <taxon>Levilinea</taxon>
    </lineage>
</organism>
<keyword evidence="1" id="KW-0812">Transmembrane</keyword>
<evidence type="ECO:0000313" key="3">
    <source>
        <dbReference type="EMBL" id="KPL88733.1"/>
    </source>
</evidence>
<dbReference type="STRING" id="229921.ADN01_03810"/>
<evidence type="ECO:0000313" key="2">
    <source>
        <dbReference type="EMBL" id="GAP19214.1"/>
    </source>
</evidence>
<keyword evidence="1" id="KW-1133">Transmembrane helix</keyword>
<evidence type="ECO:0000313" key="4">
    <source>
        <dbReference type="Proteomes" id="UP000050501"/>
    </source>
</evidence>
<reference evidence="3 4" key="2">
    <citation type="submission" date="2015-07" db="EMBL/GenBank/DDBJ databases">
        <title>Genome sequence of Levilinea saccharolytica DSM 16555.</title>
        <authorList>
            <person name="Hemp J."/>
            <person name="Ward L.M."/>
            <person name="Pace L.A."/>
            <person name="Fischer W.W."/>
        </authorList>
    </citation>
    <scope>NUCLEOTIDE SEQUENCE [LARGE SCALE GENOMIC DNA]</scope>
    <source>
        <strain evidence="3 4">KIBI-1</strain>
    </source>
</reference>
<dbReference type="AlphaFoldDB" id="A0A0M9U316"/>
<protein>
    <recommendedName>
        <fullName evidence="5">Cytochrome b561 bacterial/Ni-hydrogenase domain-containing protein</fullName>
    </recommendedName>
</protein>
<feature type="transmembrane region" description="Helical" evidence="1">
    <location>
        <begin position="44"/>
        <end position="66"/>
    </location>
</feature>
<feature type="transmembrane region" description="Helical" evidence="1">
    <location>
        <begin position="125"/>
        <end position="144"/>
    </location>
</feature>